<dbReference type="InterPro" id="IPR027469">
    <property type="entry name" value="Cation_efflux_TMD_sf"/>
</dbReference>
<dbReference type="AlphaFoldDB" id="A0A553K226"/>
<comment type="caution">
    <text evidence="9">The sequence shown here is derived from an EMBL/GenBank/DDBJ whole genome shotgun (WGS) entry which is preliminary data.</text>
</comment>
<dbReference type="Proteomes" id="UP000317638">
    <property type="component" value="Unassembled WGS sequence"/>
</dbReference>
<dbReference type="GO" id="GO:0016020">
    <property type="term" value="C:membrane"/>
    <property type="evidence" value="ECO:0007669"/>
    <property type="project" value="UniProtKB-SubCell"/>
</dbReference>
<sequence length="329" mass="36021">MSGHTTLPEHERELLHKAVRLQWVSLFVMALVVTSVGLVAGQSQAMRTAFAEDALALLPPIVFLVGVWRTGKSRDPDHPYGHHRAIGAGHLVAAVTLLVLGASLVWNGASGLVKGEHPPIGVFSFAGVTVWAGWLMIVVMAIVMVPPMILGRLKMKLARPLHDKVLSADADMNKADWTTGAATIAGVTGIGFGLWWADSVAAILVSLSILWDGWKNIREAVRDLLDARASEIDSAEPHPLVDKLRDEADRTDWVDRATVRVRDMGHVFHSEVMVVPRRGVDPTVDQVEELRRRCQELDWKTDDTVVVVMHHLPKELVPPDQSSTSGTNT</sequence>
<dbReference type="InterPro" id="IPR058533">
    <property type="entry name" value="Cation_efflux_TM"/>
</dbReference>
<dbReference type="PANTHER" id="PTHR43840:SF15">
    <property type="entry name" value="MITOCHONDRIAL METAL TRANSPORTER 1-RELATED"/>
    <property type="match status" value="1"/>
</dbReference>
<organism evidence="9 10">
    <name type="scientific">Tessaracoccus rhinocerotis</name>
    <dbReference type="NCBI Taxonomy" id="1689449"/>
    <lineage>
        <taxon>Bacteria</taxon>
        <taxon>Bacillati</taxon>
        <taxon>Actinomycetota</taxon>
        <taxon>Actinomycetes</taxon>
        <taxon>Propionibacteriales</taxon>
        <taxon>Propionibacteriaceae</taxon>
        <taxon>Tessaracoccus</taxon>
    </lineage>
</organism>
<protein>
    <submittedName>
        <fullName evidence="9">Cation transporter</fullName>
    </submittedName>
</protein>
<accession>A0A553K226</accession>
<feature type="transmembrane region" description="Helical" evidence="7">
    <location>
        <begin position="21"/>
        <end position="42"/>
    </location>
</feature>
<dbReference type="GO" id="GO:0008324">
    <property type="term" value="F:monoatomic cation transmembrane transporter activity"/>
    <property type="evidence" value="ECO:0007669"/>
    <property type="project" value="InterPro"/>
</dbReference>
<dbReference type="NCBIfam" id="TIGR01297">
    <property type="entry name" value="CDF"/>
    <property type="match status" value="1"/>
</dbReference>
<dbReference type="Pfam" id="PF01545">
    <property type="entry name" value="Cation_efflux"/>
    <property type="match status" value="1"/>
</dbReference>
<evidence type="ECO:0000256" key="1">
    <source>
        <dbReference type="ARBA" id="ARBA00004141"/>
    </source>
</evidence>
<keyword evidence="3" id="KW-0813">Transport</keyword>
<feature type="transmembrane region" description="Helical" evidence="7">
    <location>
        <begin position="54"/>
        <end position="71"/>
    </location>
</feature>
<dbReference type="Gene3D" id="1.20.1510.10">
    <property type="entry name" value="Cation efflux protein transmembrane domain"/>
    <property type="match status" value="1"/>
</dbReference>
<keyword evidence="6 7" id="KW-0472">Membrane</keyword>
<name>A0A553K226_9ACTN</name>
<evidence type="ECO:0000256" key="6">
    <source>
        <dbReference type="ARBA" id="ARBA00023136"/>
    </source>
</evidence>
<dbReference type="InterPro" id="IPR050291">
    <property type="entry name" value="CDF_Transporter"/>
</dbReference>
<dbReference type="SUPFAM" id="SSF161111">
    <property type="entry name" value="Cation efflux protein transmembrane domain-like"/>
    <property type="match status" value="1"/>
</dbReference>
<dbReference type="OrthoDB" id="9806522at2"/>
<proteinExistence type="inferred from homology"/>
<dbReference type="InterPro" id="IPR002524">
    <property type="entry name" value="Cation_efflux"/>
</dbReference>
<keyword evidence="5 7" id="KW-1133">Transmembrane helix</keyword>
<evidence type="ECO:0000256" key="2">
    <source>
        <dbReference type="ARBA" id="ARBA00008114"/>
    </source>
</evidence>
<comment type="subcellular location">
    <subcellularLocation>
        <location evidence="1">Membrane</location>
        <topology evidence="1">Multi-pass membrane protein</topology>
    </subcellularLocation>
</comment>
<reference evidence="9 10" key="1">
    <citation type="submission" date="2019-07" db="EMBL/GenBank/DDBJ databases">
        <authorList>
            <person name="Zhou L.-Y."/>
        </authorList>
    </citation>
    <scope>NUCLEOTIDE SEQUENCE [LARGE SCALE GENOMIC DNA]</scope>
    <source>
        <strain evidence="9 10">YIM 101269</strain>
    </source>
</reference>
<feature type="domain" description="Cation efflux protein transmembrane" evidence="8">
    <location>
        <begin position="27"/>
        <end position="225"/>
    </location>
</feature>
<evidence type="ECO:0000256" key="3">
    <source>
        <dbReference type="ARBA" id="ARBA00022448"/>
    </source>
</evidence>
<feature type="transmembrane region" description="Helical" evidence="7">
    <location>
        <begin position="129"/>
        <end position="150"/>
    </location>
</feature>
<comment type="similarity">
    <text evidence="2">Belongs to the cation diffusion facilitator (CDF) transporter (TC 2.A.4) family.</text>
</comment>
<evidence type="ECO:0000313" key="9">
    <source>
        <dbReference type="EMBL" id="TRY18745.1"/>
    </source>
</evidence>
<evidence type="ECO:0000256" key="5">
    <source>
        <dbReference type="ARBA" id="ARBA00022989"/>
    </source>
</evidence>
<feature type="transmembrane region" description="Helical" evidence="7">
    <location>
        <begin position="91"/>
        <end position="109"/>
    </location>
</feature>
<dbReference type="EMBL" id="VKKG01000002">
    <property type="protein sequence ID" value="TRY18745.1"/>
    <property type="molecule type" value="Genomic_DNA"/>
</dbReference>
<evidence type="ECO:0000259" key="8">
    <source>
        <dbReference type="Pfam" id="PF01545"/>
    </source>
</evidence>
<dbReference type="RefSeq" id="WP_143937637.1">
    <property type="nucleotide sequence ID" value="NZ_VKKG01000002.1"/>
</dbReference>
<evidence type="ECO:0000313" key="10">
    <source>
        <dbReference type="Proteomes" id="UP000317638"/>
    </source>
</evidence>
<dbReference type="PANTHER" id="PTHR43840">
    <property type="entry name" value="MITOCHONDRIAL METAL TRANSPORTER 1-RELATED"/>
    <property type="match status" value="1"/>
</dbReference>
<evidence type="ECO:0000256" key="7">
    <source>
        <dbReference type="SAM" id="Phobius"/>
    </source>
</evidence>
<gene>
    <name evidence="9" type="ORF">FOJ82_06415</name>
</gene>
<keyword evidence="4 7" id="KW-0812">Transmembrane</keyword>
<evidence type="ECO:0000256" key="4">
    <source>
        <dbReference type="ARBA" id="ARBA00022692"/>
    </source>
</evidence>
<keyword evidence="10" id="KW-1185">Reference proteome</keyword>